<dbReference type="InterPro" id="IPR057525">
    <property type="entry name" value="UTP20_C"/>
</dbReference>
<feature type="domain" description="U3 small nucleolar RNA-associated protein 20 C-terminal" evidence="4">
    <location>
        <begin position="1216"/>
        <end position="1521"/>
    </location>
</feature>
<dbReference type="SUPFAM" id="SSF48371">
    <property type="entry name" value="ARM repeat"/>
    <property type="match status" value="1"/>
</dbReference>
<dbReference type="WBParaSite" id="sdigi.contig167.g5543.t1">
    <property type="protein sequence ID" value="sdigi.contig167.g5543.t1"/>
    <property type="gene ID" value="sdigi.contig167.g5543"/>
</dbReference>
<keyword evidence="5" id="KW-1185">Reference proteome</keyword>
<proteinExistence type="predicted"/>
<dbReference type="Proteomes" id="UP000887581">
    <property type="component" value="Unplaced"/>
</dbReference>
<feature type="domain" description="U3 small nucleolar RNA-associated protein 20" evidence="3">
    <location>
        <begin position="640"/>
        <end position="856"/>
    </location>
</feature>
<feature type="domain" description="U3 small nucleolar RNA-associated protein 20 N-terminal" evidence="2">
    <location>
        <begin position="10"/>
        <end position="398"/>
    </location>
</feature>
<protein>
    <submittedName>
        <fullName evidence="6">Uncharacterized protein</fullName>
    </submittedName>
</protein>
<evidence type="ECO:0000313" key="5">
    <source>
        <dbReference type="Proteomes" id="UP000887581"/>
    </source>
</evidence>
<organism evidence="5 6">
    <name type="scientific">Setaria digitata</name>
    <dbReference type="NCBI Taxonomy" id="48799"/>
    <lineage>
        <taxon>Eukaryota</taxon>
        <taxon>Metazoa</taxon>
        <taxon>Ecdysozoa</taxon>
        <taxon>Nematoda</taxon>
        <taxon>Chromadorea</taxon>
        <taxon>Rhabditida</taxon>
        <taxon>Spirurina</taxon>
        <taxon>Spiruromorpha</taxon>
        <taxon>Filarioidea</taxon>
        <taxon>Setariidae</taxon>
        <taxon>Setaria</taxon>
    </lineage>
</organism>
<feature type="compositionally biased region" description="Basic and acidic residues" evidence="1">
    <location>
        <begin position="558"/>
        <end position="580"/>
    </location>
</feature>
<dbReference type="GO" id="GO:0032040">
    <property type="term" value="C:small-subunit processome"/>
    <property type="evidence" value="ECO:0007669"/>
    <property type="project" value="TreeGrafter"/>
</dbReference>
<evidence type="ECO:0000259" key="3">
    <source>
        <dbReference type="Pfam" id="PF20416"/>
    </source>
</evidence>
<dbReference type="Pfam" id="PF20416">
    <property type="entry name" value="UTP20"/>
    <property type="match status" value="1"/>
</dbReference>
<dbReference type="Pfam" id="PF23099">
    <property type="entry name" value="UTP20_C"/>
    <property type="match status" value="1"/>
</dbReference>
<reference evidence="6" key="1">
    <citation type="submission" date="2022-11" db="UniProtKB">
        <authorList>
            <consortium name="WormBaseParasite"/>
        </authorList>
    </citation>
    <scope>IDENTIFICATION</scope>
</reference>
<evidence type="ECO:0000256" key="1">
    <source>
        <dbReference type="SAM" id="MobiDB-lite"/>
    </source>
</evidence>
<name>A0A915PNY0_9BILA</name>
<dbReference type="GO" id="GO:0030686">
    <property type="term" value="C:90S preribosome"/>
    <property type="evidence" value="ECO:0007669"/>
    <property type="project" value="TreeGrafter"/>
</dbReference>
<dbReference type="Pfam" id="PF07539">
    <property type="entry name" value="UTP20_N"/>
    <property type="match status" value="1"/>
</dbReference>
<feature type="region of interest" description="Disordered" evidence="1">
    <location>
        <begin position="558"/>
        <end position="584"/>
    </location>
</feature>
<evidence type="ECO:0000259" key="2">
    <source>
        <dbReference type="Pfam" id="PF07539"/>
    </source>
</evidence>
<dbReference type="InterPro" id="IPR016024">
    <property type="entry name" value="ARM-type_fold"/>
</dbReference>
<evidence type="ECO:0000259" key="4">
    <source>
        <dbReference type="Pfam" id="PF23099"/>
    </source>
</evidence>
<dbReference type="InterPro" id="IPR046523">
    <property type="entry name" value="UTP20_dom"/>
</dbReference>
<sequence length="1525" mass="174550">MQNLASVQLHLVKRLKELRRLACSAFREIFRLCQDRKLEADEINAFIKYIIVPQCDKHYDNGVPKVPFNLVQVFLSWTSVPKLFYLLRLQIPSVSNDTQYSVLSLLCSMLSSKSVSELVKDKVVDGLLNLLTLADEVAPDPVADIMLNKLPEIPGINSGTAMVLCELPKILAFIFDSLLFKGENRKLNMKHLEVLNRLSEFVQDEEMIKRYISVLLTFLESGTVHSVDAVNSLLSTVLRLIAVATDGTEFLKNLTNMQSTLMERSYREILQKIEEAIANKLKENDKRKSELLSYIVNLDAWDGRRIDEPDYDKRHSAYLDLLKALTANEVIDPVLLYLLLHNDYYVIVQAKDISLRSAAARNFRCVIEYFGNNMNEHEGQNGIDSHMLPLVLKGLNDQKEIIRHDFVNLLVSMIACFPEHKDFRYLIPLRNTAEIDLDFFENVTHMQIHRRQRAFYKLKQGLESGEIRIPNGVLLRFVLPLLQPYIVDLSSNTSALSDAALALLTQIMRGTPWKKYFPMVDFYMKRLRKENVNVNHKAIVRVIVAIVDGFHFVVSENEQHERSKEKDEVEINDENDKSEESMQVTVEEDNVKVNTSGTLKKSTSSIQQKVVEYLIPRLKDCATGKDLVSHRKAQSGKYYKEDDDIQRAPIAVATVKLLQKMPQKIMDYNLPGVIIKLCSLLMSRSIGIREAAGRTIIEIAKILGSKYIRFIVREMKETMKKGYQIHVMIFYVHKLLSAMEEQLRAGDLDACLMDIIDVCNMDLFDDTAEEKAISGITKDVPEAKAQRTYETYRLLGRYISSRCFNIVLGVLNKIVESAPHAKTMRKVSRLLRQYSLGISTNEGVEPKVVLVFVYQILKEQTIEILKETKSSNEADAQETKERKRPESCLILEKEPTRIGTVVKVSIRSKVHVFVEFGLSELYSVLKKKVFDVESKVDISLLDPFVVIILGCLELKYDQILVNSLRCFLILLRFPLPSLRSNMTQFANRLFILLADYAVSGIIGSNQECVRKSIEVSQLVFKALTQLIKDAPTLVLTSKRLQLLLTYVETDIADSQKQAVAFPLIKAIIIRKLLDPKINEIIHYLSETAIVSEISHIREQCRQVIFLFVGSHPQCKDPSKHIEFFLEQLDYQYEDGRKSAIEMLNVLFEKLTKKTNDQLALLGFVKLAARLMNDESTECRQMVGLVIKKLIMSVSESKRNDIYLATKDWLESNKEVYICIAMQVLVIFSKLRNEIFGHTFRELLPILSKIICADILYSYAEESIGVIIDSLNLLLSEFKDQTMESAKEGLLNSILKEMGPLARCCNSPAVQLSAARFLGSMFSILSNEYMLSRSDPSAREFMQWSLAQMKTYKLNSELAEQVAKNLVYLFDVVTRSDEDLRWFCHRLSVLCNFELVRLPAETIRRSNIFKVTAVIILKLDSSRSSMVVDSLLPSLYREMQGKSTQSSEILQKIAIEVAETIKRKIGEEEFTKRIGECSKLFAARFEGRKRKQKEEAVLDPVSAVRKKIRKNKMKRIMKKKKKILIK</sequence>
<dbReference type="InterPro" id="IPR011430">
    <property type="entry name" value="UTP20_N"/>
</dbReference>
<dbReference type="InterPro" id="IPR011989">
    <property type="entry name" value="ARM-like"/>
</dbReference>
<dbReference type="PANTHER" id="PTHR17695:SF11">
    <property type="entry name" value="SMALL SUBUNIT PROCESSOME COMPONENT 20 HOMOLOG"/>
    <property type="match status" value="1"/>
</dbReference>
<evidence type="ECO:0000313" key="6">
    <source>
        <dbReference type="WBParaSite" id="sdigi.contig167.g5543.t1"/>
    </source>
</evidence>
<accession>A0A915PNY0</accession>
<dbReference type="Gene3D" id="1.25.10.10">
    <property type="entry name" value="Leucine-rich Repeat Variant"/>
    <property type="match status" value="2"/>
</dbReference>
<dbReference type="PANTHER" id="PTHR17695">
    <property type="entry name" value="SMALL SUBUNIT PROCESSOME COMPONENT 20 HOMOLOG"/>
    <property type="match status" value="1"/>
</dbReference>
<dbReference type="InterPro" id="IPR052575">
    <property type="entry name" value="SSU_processome_comp_20"/>
</dbReference>